<reference evidence="7 8" key="1">
    <citation type="journal article" date="2024" name="Commun. Biol.">
        <title>Comparative genomic analysis of thermophilic fungi reveals convergent evolutionary adaptations and gene losses.</title>
        <authorList>
            <person name="Steindorff A.S."/>
            <person name="Aguilar-Pontes M.V."/>
            <person name="Robinson A.J."/>
            <person name="Andreopoulos B."/>
            <person name="LaButti K."/>
            <person name="Kuo A."/>
            <person name="Mondo S."/>
            <person name="Riley R."/>
            <person name="Otillar R."/>
            <person name="Haridas S."/>
            <person name="Lipzen A."/>
            <person name="Grimwood J."/>
            <person name="Schmutz J."/>
            <person name="Clum A."/>
            <person name="Reid I.D."/>
            <person name="Moisan M.C."/>
            <person name="Butler G."/>
            <person name="Nguyen T.T.M."/>
            <person name="Dewar K."/>
            <person name="Conant G."/>
            <person name="Drula E."/>
            <person name="Henrissat B."/>
            <person name="Hansel C."/>
            <person name="Singer S."/>
            <person name="Hutchinson M.I."/>
            <person name="de Vries R.P."/>
            <person name="Natvig D.O."/>
            <person name="Powell A.J."/>
            <person name="Tsang A."/>
            <person name="Grigoriev I.V."/>
        </authorList>
    </citation>
    <scope>NUCLEOTIDE SEQUENCE [LARGE SCALE GENOMIC DNA]</scope>
    <source>
        <strain evidence="7 8">ATCC 22073</strain>
    </source>
</reference>
<dbReference type="PANTHER" id="PTHR43107:SF15">
    <property type="entry name" value="FATTY ACID TRANSPORT PROTEIN 3, ISOFORM A"/>
    <property type="match status" value="1"/>
</dbReference>
<keyword evidence="3" id="KW-0547">Nucleotide-binding</keyword>
<evidence type="ECO:0000313" key="7">
    <source>
        <dbReference type="EMBL" id="KAL2268220.1"/>
    </source>
</evidence>
<evidence type="ECO:0000256" key="4">
    <source>
        <dbReference type="ARBA" id="ARBA00022840"/>
    </source>
</evidence>
<dbReference type="InterPro" id="IPR000873">
    <property type="entry name" value="AMP-dep_synth/lig_dom"/>
</dbReference>
<accession>A0ABR4DCZ7</accession>
<evidence type="ECO:0000313" key="8">
    <source>
        <dbReference type="Proteomes" id="UP001600064"/>
    </source>
</evidence>
<keyword evidence="8" id="KW-1185">Reference proteome</keyword>
<dbReference type="GeneID" id="98124050"/>
<dbReference type="EMBL" id="JAZGUE010000003">
    <property type="protein sequence ID" value="KAL2268220.1"/>
    <property type="molecule type" value="Genomic_DNA"/>
</dbReference>
<dbReference type="Proteomes" id="UP001600064">
    <property type="component" value="Unassembled WGS sequence"/>
</dbReference>
<protein>
    <submittedName>
        <fullName evidence="7">Uncharacterized protein</fullName>
    </submittedName>
</protein>
<dbReference type="RefSeq" id="XP_070866947.1">
    <property type="nucleotide sequence ID" value="XM_071009406.1"/>
</dbReference>
<dbReference type="PANTHER" id="PTHR43107">
    <property type="entry name" value="LONG-CHAIN FATTY ACID TRANSPORT PROTEIN"/>
    <property type="match status" value="1"/>
</dbReference>
<dbReference type="InterPro" id="IPR045851">
    <property type="entry name" value="AMP-bd_C_sf"/>
</dbReference>
<dbReference type="PROSITE" id="PS00455">
    <property type="entry name" value="AMP_BINDING"/>
    <property type="match status" value="1"/>
</dbReference>
<dbReference type="InterPro" id="IPR025110">
    <property type="entry name" value="AMP-bd_C"/>
</dbReference>
<comment type="similarity">
    <text evidence="1">Belongs to the ATP-dependent AMP-binding enzyme family.</text>
</comment>
<comment type="caution">
    <text evidence="7">The sequence shown here is derived from an EMBL/GenBank/DDBJ whole genome shotgun (WGS) entry which is preliminary data.</text>
</comment>
<dbReference type="Pfam" id="PF00501">
    <property type="entry name" value="AMP-binding"/>
    <property type="match status" value="1"/>
</dbReference>
<evidence type="ECO:0000256" key="2">
    <source>
        <dbReference type="ARBA" id="ARBA00022598"/>
    </source>
</evidence>
<keyword evidence="2" id="KW-0436">Ligase</keyword>
<organism evidence="7 8">
    <name type="scientific">Remersonia thermophila</name>
    <dbReference type="NCBI Taxonomy" id="72144"/>
    <lineage>
        <taxon>Eukaryota</taxon>
        <taxon>Fungi</taxon>
        <taxon>Dikarya</taxon>
        <taxon>Ascomycota</taxon>
        <taxon>Pezizomycotina</taxon>
        <taxon>Sordariomycetes</taxon>
        <taxon>Sordariomycetidae</taxon>
        <taxon>Sordariales</taxon>
        <taxon>Sordariales incertae sedis</taxon>
        <taxon>Remersonia</taxon>
    </lineage>
</organism>
<evidence type="ECO:0000259" key="6">
    <source>
        <dbReference type="Pfam" id="PF13193"/>
    </source>
</evidence>
<evidence type="ECO:0000256" key="3">
    <source>
        <dbReference type="ARBA" id="ARBA00022741"/>
    </source>
</evidence>
<feature type="domain" description="AMP-binding enzyme C-terminal" evidence="6">
    <location>
        <begin position="507"/>
        <end position="596"/>
    </location>
</feature>
<feature type="domain" description="AMP-dependent synthetase/ligase" evidence="5">
    <location>
        <begin position="69"/>
        <end position="449"/>
    </location>
</feature>
<dbReference type="InterPro" id="IPR042099">
    <property type="entry name" value="ANL_N_sf"/>
</dbReference>
<proteinExistence type="inferred from homology"/>
<evidence type="ECO:0000259" key="5">
    <source>
        <dbReference type="Pfam" id="PF00501"/>
    </source>
</evidence>
<evidence type="ECO:0000256" key="1">
    <source>
        <dbReference type="ARBA" id="ARBA00006432"/>
    </source>
</evidence>
<keyword evidence="4" id="KW-0067">ATP-binding</keyword>
<gene>
    <name evidence="7" type="ORF">VTJ83DRAFT_3066</name>
</gene>
<sequence>MIPLPLPPSLAVPAVAALGAYLNAKHLLSYDLALLGSIVPALLSSLWQTKRGRLNVFYRLEDLALSKSSADRVFLKFENRSYTYAQAYDTVLRYASWLRGRRGVNKGDMVALDFQNTDTLLFLLLALWSLGATPALINYNLTAKPLVHCIKKAQTRRVLVDPAVAGNVTDEVRAELDGVAFEVVTPELEMQMLSQEAARPPDELREIASSNDMAALVYTSGTTGLPKGAIVSWAKLVIVGGFTSRWVGTTSKDVFYTAMPLYHSTALILGFSHTLAAGGTFAMSRKFSTQRFWDEVRKHDANIIQYVGETCRYLLSAPVRTDPATGENLDRRHKVRVAFGNGLRPDVWSRFKERFGIETIAEFYGATEGSFATWNKSRNDYSKGAVGRSGSLYSLLLGWGLALVEVDHDTEQPRRDPKTGFCRRVAPGEPGELLFKLPASNVESRFQGYYGDQEATNKKIMRDVFARGDAWFRTGDVLRWDVENRVYFADRIGDTFRWKSENVATAEVAQVVGEHPAVREVNVYGVEVPRHEGRAGCAAVVLDDALLARDPADGALVPTADTLASLARFARQGLPRYALPLFLRVVRDGALHTTGTNKQQKHALRSEGVDPAKTGADAVFWLRGDTYVRFGEADWKALVGGGVKL</sequence>
<name>A0ABR4DCZ7_9PEZI</name>
<dbReference type="InterPro" id="IPR020845">
    <property type="entry name" value="AMP-binding_CS"/>
</dbReference>
<dbReference type="Gene3D" id="3.40.50.12780">
    <property type="entry name" value="N-terminal domain of ligase-like"/>
    <property type="match status" value="1"/>
</dbReference>
<dbReference type="Pfam" id="PF13193">
    <property type="entry name" value="AMP-binding_C"/>
    <property type="match status" value="1"/>
</dbReference>
<dbReference type="Gene3D" id="3.30.300.30">
    <property type="match status" value="1"/>
</dbReference>
<dbReference type="SUPFAM" id="SSF56801">
    <property type="entry name" value="Acetyl-CoA synthetase-like"/>
    <property type="match status" value="1"/>
</dbReference>